<keyword evidence="5 7" id="KW-0274">FAD</keyword>
<dbReference type="SUPFAM" id="SSF54373">
    <property type="entry name" value="FAD-linked reductases, C-terminal domain"/>
    <property type="match status" value="1"/>
</dbReference>
<feature type="domain" description="FAD dependent oxidoreductase" evidence="8">
    <location>
        <begin position="4"/>
        <end position="326"/>
    </location>
</feature>
<feature type="binding site" evidence="7">
    <location>
        <position position="312"/>
    </location>
    <ligand>
        <name>D-dopa</name>
        <dbReference type="ChEBI" id="CHEBI:149689"/>
    </ligand>
</feature>
<dbReference type="SUPFAM" id="SSF51971">
    <property type="entry name" value="Nucleotide-binding domain"/>
    <property type="match status" value="1"/>
</dbReference>
<gene>
    <name evidence="9" type="ORF">EGW08_008003</name>
</gene>
<proteinExistence type="inferred from homology"/>
<evidence type="ECO:0000256" key="1">
    <source>
        <dbReference type="ARBA" id="ARBA00001974"/>
    </source>
</evidence>
<dbReference type="InterPro" id="IPR023209">
    <property type="entry name" value="DAO"/>
</dbReference>
<evidence type="ECO:0000256" key="5">
    <source>
        <dbReference type="ARBA" id="ARBA00022827"/>
    </source>
</evidence>
<comment type="similarity">
    <text evidence="3">Belongs to the DAMOX/DASOX family.</text>
</comment>
<dbReference type="InterPro" id="IPR006181">
    <property type="entry name" value="D-amino_acid_oxidase_CS"/>
</dbReference>
<dbReference type="GO" id="GO:0071949">
    <property type="term" value="F:FAD binding"/>
    <property type="evidence" value="ECO:0007669"/>
    <property type="project" value="InterPro"/>
</dbReference>
<comment type="subcellular location">
    <subcellularLocation>
        <location evidence="2">Peroxisome matrix</location>
    </subcellularLocation>
</comment>
<organism evidence="9 10">
    <name type="scientific">Elysia chlorotica</name>
    <name type="common">Eastern emerald elysia</name>
    <name type="synonym">Sea slug</name>
    <dbReference type="NCBI Taxonomy" id="188477"/>
    <lineage>
        <taxon>Eukaryota</taxon>
        <taxon>Metazoa</taxon>
        <taxon>Spiralia</taxon>
        <taxon>Lophotrochozoa</taxon>
        <taxon>Mollusca</taxon>
        <taxon>Gastropoda</taxon>
        <taxon>Heterobranchia</taxon>
        <taxon>Euthyneura</taxon>
        <taxon>Panpulmonata</taxon>
        <taxon>Sacoglossa</taxon>
        <taxon>Placobranchoidea</taxon>
        <taxon>Plakobranchidae</taxon>
        <taxon>Elysia</taxon>
    </lineage>
</organism>
<dbReference type="PIRSF" id="PIRSF000189">
    <property type="entry name" value="D-aa_oxidase"/>
    <property type="match status" value="1"/>
</dbReference>
<dbReference type="EMBL" id="RQTK01000212">
    <property type="protein sequence ID" value="RUS84251.1"/>
    <property type="molecule type" value="Genomic_DNA"/>
</dbReference>
<keyword evidence="10" id="KW-1185">Reference proteome</keyword>
<dbReference type="PROSITE" id="PS00677">
    <property type="entry name" value="DAO"/>
    <property type="match status" value="1"/>
</dbReference>
<evidence type="ECO:0000259" key="8">
    <source>
        <dbReference type="Pfam" id="PF01266"/>
    </source>
</evidence>
<evidence type="ECO:0000256" key="6">
    <source>
        <dbReference type="ARBA" id="ARBA00023002"/>
    </source>
</evidence>
<keyword evidence="4" id="KW-0285">Flavoprotein</keyword>
<evidence type="ECO:0000256" key="4">
    <source>
        <dbReference type="ARBA" id="ARBA00022630"/>
    </source>
</evidence>
<dbReference type="Pfam" id="PF01266">
    <property type="entry name" value="DAO"/>
    <property type="match status" value="1"/>
</dbReference>
<keyword evidence="6" id="KW-0560">Oxidoreductase</keyword>
<dbReference type="PANTHER" id="PTHR11530">
    <property type="entry name" value="D-AMINO ACID OXIDASE"/>
    <property type="match status" value="1"/>
</dbReference>
<dbReference type="GO" id="GO:0003884">
    <property type="term" value="F:D-amino-acid oxidase activity"/>
    <property type="evidence" value="ECO:0007669"/>
    <property type="project" value="InterPro"/>
</dbReference>
<dbReference type="GO" id="GO:0005782">
    <property type="term" value="C:peroxisomal matrix"/>
    <property type="evidence" value="ECO:0007669"/>
    <property type="project" value="UniProtKB-SubCell"/>
</dbReference>
<dbReference type="GO" id="GO:0019478">
    <property type="term" value="P:D-amino acid catabolic process"/>
    <property type="evidence" value="ECO:0007669"/>
    <property type="project" value="TreeGrafter"/>
</dbReference>
<evidence type="ECO:0000256" key="7">
    <source>
        <dbReference type="PIRSR" id="PIRSR000189-1"/>
    </source>
</evidence>
<dbReference type="OrthoDB" id="2015447at2759"/>
<evidence type="ECO:0000256" key="3">
    <source>
        <dbReference type="ARBA" id="ARBA00006730"/>
    </source>
</evidence>
<reference evidence="9 10" key="1">
    <citation type="submission" date="2019-01" db="EMBL/GenBank/DDBJ databases">
        <title>A draft genome assembly of the solar-powered sea slug Elysia chlorotica.</title>
        <authorList>
            <person name="Cai H."/>
            <person name="Li Q."/>
            <person name="Fang X."/>
            <person name="Li J."/>
            <person name="Curtis N.E."/>
            <person name="Altenburger A."/>
            <person name="Shibata T."/>
            <person name="Feng M."/>
            <person name="Maeda T."/>
            <person name="Schwartz J.A."/>
            <person name="Shigenobu S."/>
            <person name="Lundholm N."/>
            <person name="Nishiyama T."/>
            <person name="Yang H."/>
            <person name="Hasebe M."/>
            <person name="Li S."/>
            <person name="Pierce S.K."/>
            <person name="Wang J."/>
        </authorList>
    </citation>
    <scope>NUCLEOTIDE SEQUENCE [LARGE SCALE GENOMIC DNA]</scope>
    <source>
        <strain evidence="9">EC2010</strain>
        <tissue evidence="9">Whole organism of an adult</tissue>
    </source>
</reference>
<accession>A0A3S1BI75</accession>
<comment type="caution">
    <text evidence="9">The sequence shown here is derived from an EMBL/GenBank/DDBJ whole genome shotgun (WGS) entry which is preliminary data.</text>
</comment>
<dbReference type="STRING" id="188477.A0A3S1BI75"/>
<dbReference type="AlphaFoldDB" id="A0A3S1BI75"/>
<comment type="cofactor">
    <cofactor evidence="1 7">
        <name>FAD</name>
        <dbReference type="ChEBI" id="CHEBI:57692"/>
    </cofactor>
</comment>
<feature type="binding site" evidence="7">
    <location>
        <position position="227"/>
    </location>
    <ligand>
        <name>D-dopa</name>
        <dbReference type="ChEBI" id="CHEBI:149689"/>
    </ligand>
</feature>
<evidence type="ECO:0000313" key="10">
    <source>
        <dbReference type="Proteomes" id="UP000271974"/>
    </source>
</evidence>
<name>A0A3S1BI75_ELYCH</name>
<evidence type="ECO:0000256" key="2">
    <source>
        <dbReference type="ARBA" id="ARBA00004253"/>
    </source>
</evidence>
<evidence type="ECO:0000313" key="9">
    <source>
        <dbReference type="EMBL" id="RUS84251.1"/>
    </source>
</evidence>
<dbReference type="PANTHER" id="PTHR11530:SF11">
    <property type="entry name" value="D-ASPARTATE OXIDASE"/>
    <property type="match status" value="1"/>
</dbReference>
<dbReference type="Gene3D" id="3.30.9.10">
    <property type="entry name" value="D-Amino Acid Oxidase, subunit A, domain 2"/>
    <property type="match status" value="1"/>
</dbReference>
<feature type="binding site" evidence="7">
    <location>
        <position position="282"/>
    </location>
    <ligand>
        <name>D-dopa</name>
        <dbReference type="ChEBI" id="CHEBI:149689"/>
    </ligand>
</feature>
<protein>
    <recommendedName>
        <fullName evidence="8">FAD dependent oxidoreductase domain-containing protein</fullName>
    </recommendedName>
</protein>
<feature type="binding site" evidence="7">
    <location>
        <begin position="311"/>
        <end position="316"/>
    </location>
    <ligand>
        <name>FAD</name>
        <dbReference type="ChEBI" id="CHEBI:57692"/>
    </ligand>
</feature>
<dbReference type="Gene3D" id="3.40.50.720">
    <property type="entry name" value="NAD(P)-binding Rossmann-like Domain"/>
    <property type="match status" value="1"/>
</dbReference>
<sequence length="347" mass="38840">MSPRIVVLGAGINGLSSAVCVQQACPLAQVQLVSEHFSPDTTGDGSAGFWMPHLMSDKSADMVKRVSAVTYEHLVKLAYSPLAGDLKIQMLSGYNLSSNPVEGPEEVPVFSESLESYRKLTEKEMRRFPKDKHGVFFTTVSVDVTPYLAWLMKRFKDQGGTIKQARIENIEEIAQDCDILINCCGLSSRHLFKDEKIKPVRGQVWKVKAPWIKHFYIFDEHLSEHPYILPGVDFVTVGGTAQAGDWNTQSDPEDARRIWNNAVERFPPLRHATPLRSWAGLRPWREIPRLEAEAMAVHGRNIQVIHNYGHGGSGVTMHWGCALEVTTMVLQALGTPPDQIERLVSRL</sequence>
<dbReference type="Proteomes" id="UP000271974">
    <property type="component" value="Unassembled WGS sequence"/>
</dbReference>
<dbReference type="InterPro" id="IPR006076">
    <property type="entry name" value="FAD-dep_OxRdtase"/>
</dbReference>